<evidence type="ECO:0000256" key="2">
    <source>
        <dbReference type="SAM" id="MobiDB-lite"/>
    </source>
</evidence>
<keyword evidence="1" id="KW-0808">Transferase</keyword>
<dbReference type="Pfam" id="PF00494">
    <property type="entry name" value="SQS_PSY"/>
    <property type="match status" value="1"/>
</dbReference>
<dbReference type="SUPFAM" id="SSF48576">
    <property type="entry name" value="Terpenoid synthases"/>
    <property type="match status" value="1"/>
</dbReference>
<protein>
    <recommendedName>
        <fullName evidence="5">Squalene synthase</fullName>
    </recommendedName>
</protein>
<feature type="region of interest" description="Disordered" evidence="2">
    <location>
        <begin position="237"/>
        <end position="259"/>
    </location>
</feature>
<organism evidence="3 4">
    <name type="scientific">Lepraria finkii</name>
    <dbReference type="NCBI Taxonomy" id="1340010"/>
    <lineage>
        <taxon>Eukaryota</taxon>
        <taxon>Fungi</taxon>
        <taxon>Dikarya</taxon>
        <taxon>Ascomycota</taxon>
        <taxon>Pezizomycotina</taxon>
        <taxon>Lecanoromycetes</taxon>
        <taxon>OSLEUM clade</taxon>
        <taxon>Lecanoromycetidae</taxon>
        <taxon>Lecanorales</taxon>
        <taxon>Lecanorineae</taxon>
        <taxon>Stereocaulaceae</taxon>
        <taxon>Lepraria</taxon>
    </lineage>
</organism>
<evidence type="ECO:0000313" key="3">
    <source>
        <dbReference type="EMBL" id="KAL2054046.1"/>
    </source>
</evidence>
<reference evidence="3 4" key="1">
    <citation type="submission" date="2024-09" db="EMBL/GenBank/DDBJ databases">
        <title>Rethinking Asexuality: The Enigmatic Case of Functional Sexual Genes in Lepraria (Stereocaulaceae).</title>
        <authorList>
            <person name="Doellman M."/>
            <person name="Sun Y."/>
            <person name="Barcenas-Pena A."/>
            <person name="Lumbsch H.T."/>
            <person name="Grewe F."/>
        </authorList>
    </citation>
    <scope>NUCLEOTIDE SEQUENCE [LARGE SCALE GENOMIC DNA]</scope>
    <source>
        <strain evidence="3 4">Grewe 0041</strain>
    </source>
</reference>
<dbReference type="PANTHER" id="PTHR11626">
    <property type="entry name" value="FARNESYL-DIPHOSPHATE FARNESYLTRANSFERASE"/>
    <property type="match status" value="1"/>
</dbReference>
<feature type="compositionally biased region" description="Polar residues" evidence="2">
    <location>
        <begin position="246"/>
        <end position="256"/>
    </location>
</feature>
<keyword evidence="4" id="KW-1185">Reference proteome</keyword>
<comment type="caution">
    <text evidence="3">The sequence shown here is derived from an EMBL/GenBank/DDBJ whole genome shotgun (WGS) entry which is preliminary data.</text>
</comment>
<dbReference type="Proteomes" id="UP001590951">
    <property type="component" value="Unassembled WGS sequence"/>
</dbReference>
<sequence length="286" mass="32862">MLKTTEVLYYAIHFGELRQIIQWQTWHDPVHNRDPEKEAPSLQTCFDFLDKTSRSFSSVIQELHPELLVPVAVFYLILRGLDTIEDDMTISLSVKDPLLRQFYKNMEKEGWNYDGNGPNEKDRDLLVQFQNVTEEFRKIKPVYRDIIKDITEKMGNGMADYCANAEHNANGVETIGDYDIYCYYVAGLVGNGLTRLFVEVVSQIRLCFRVLNSRSRWGFSFRRQPACVPSKRTLPISEGFGPRRSGPSTATSSKTFSIPRKRKRLSIAAPRWSSTPSNMQINVCST</sequence>
<dbReference type="InterPro" id="IPR008949">
    <property type="entry name" value="Isoprenoid_synthase_dom_sf"/>
</dbReference>
<evidence type="ECO:0000256" key="1">
    <source>
        <dbReference type="ARBA" id="ARBA00022679"/>
    </source>
</evidence>
<dbReference type="InterPro" id="IPR002060">
    <property type="entry name" value="Squ/phyt_synthse"/>
</dbReference>
<dbReference type="InterPro" id="IPR044844">
    <property type="entry name" value="Trans_IPPS_euk-type"/>
</dbReference>
<gene>
    <name evidence="3" type="ORF">ABVK25_005585</name>
</gene>
<dbReference type="Gene3D" id="1.10.600.10">
    <property type="entry name" value="Farnesyl Diphosphate Synthase"/>
    <property type="match status" value="1"/>
</dbReference>
<name>A0ABR4BB20_9LECA</name>
<dbReference type="PROSITE" id="PS01044">
    <property type="entry name" value="SQUALEN_PHYTOEN_SYN_1"/>
    <property type="match status" value="1"/>
</dbReference>
<proteinExistence type="predicted"/>
<dbReference type="InterPro" id="IPR019845">
    <property type="entry name" value="Squalene/phytoene_synthase_CS"/>
</dbReference>
<dbReference type="PANTHER" id="PTHR11626:SF2">
    <property type="entry name" value="SQUALENE SYNTHASE"/>
    <property type="match status" value="1"/>
</dbReference>
<evidence type="ECO:0008006" key="5">
    <source>
        <dbReference type="Google" id="ProtNLM"/>
    </source>
</evidence>
<evidence type="ECO:0000313" key="4">
    <source>
        <dbReference type="Proteomes" id="UP001590951"/>
    </source>
</evidence>
<dbReference type="EMBL" id="JBHFEH010000017">
    <property type="protein sequence ID" value="KAL2054046.1"/>
    <property type="molecule type" value="Genomic_DNA"/>
</dbReference>
<accession>A0ABR4BB20</accession>